<dbReference type="Gene3D" id="2.40.420.20">
    <property type="match status" value="1"/>
</dbReference>
<keyword evidence="3" id="KW-0175">Coiled coil</keyword>
<dbReference type="Pfam" id="PF25973">
    <property type="entry name" value="BSH_CzcB"/>
    <property type="match status" value="1"/>
</dbReference>
<dbReference type="PANTHER" id="PTHR30097">
    <property type="entry name" value="CATION EFFLUX SYSTEM PROTEIN CUSB"/>
    <property type="match status" value="1"/>
</dbReference>
<dbReference type="InterPro" id="IPR058792">
    <property type="entry name" value="Beta-barrel_RND_2"/>
</dbReference>
<feature type="domain" description="CusB-like beta-barrel" evidence="4">
    <location>
        <begin position="234"/>
        <end position="310"/>
    </location>
</feature>
<dbReference type="GO" id="GO:0022857">
    <property type="term" value="F:transmembrane transporter activity"/>
    <property type="evidence" value="ECO:0007669"/>
    <property type="project" value="InterPro"/>
</dbReference>
<feature type="coiled-coil region" evidence="3">
    <location>
        <begin position="128"/>
        <end position="193"/>
    </location>
</feature>
<feature type="domain" description="CzcB-like barrel-sandwich hybrid" evidence="5">
    <location>
        <begin position="99"/>
        <end position="231"/>
    </location>
</feature>
<reference evidence="6 7" key="2">
    <citation type="journal article" date="2015" name="PLoS ONE">
        <title>Whole-Genome Optical Mapping and Finished Genome Sequence of Sphingobacterium deserti sp. nov., a New Species Isolated from the Western Desert of China.</title>
        <authorList>
            <person name="Teng C."/>
            <person name="Zhou Z."/>
            <person name="Molnar I."/>
            <person name="Li X."/>
            <person name="Tang R."/>
            <person name="Chen M."/>
            <person name="Wang L."/>
            <person name="Su S."/>
            <person name="Zhang W."/>
            <person name="Lin M."/>
        </authorList>
    </citation>
    <scope>NUCLEOTIDE SEQUENCE [LARGE SCALE GENOMIC DNA]</scope>
    <source>
        <strain evidence="7">ACCC05744</strain>
    </source>
</reference>
<dbReference type="Pfam" id="PF25954">
    <property type="entry name" value="Beta-barrel_RND_2"/>
    <property type="match status" value="1"/>
</dbReference>
<evidence type="ECO:0000259" key="4">
    <source>
        <dbReference type="Pfam" id="PF25954"/>
    </source>
</evidence>
<evidence type="ECO:0000256" key="1">
    <source>
        <dbReference type="ARBA" id="ARBA00009477"/>
    </source>
</evidence>
<dbReference type="InterPro" id="IPR058647">
    <property type="entry name" value="BSH_CzcB-like"/>
</dbReference>
<evidence type="ECO:0000256" key="2">
    <source>
        <dbReference type="ARBA" id="ARBA00022448"/>
    </source>
</evidence>
<keyword evidence="7" id="KW-1185">Reference proteome</keyword>
<dbReference type="PANTHER" id="PTHR30097:SF4">
    <property type="entry name" value="SLR6042 PROTEIN"/>
    <property type="match status" value="1"/>
</dbReference>
<organism evidence="6 7">
    <name type="scientific">Sphingobacterium deserti</name>
    <dbReference type="NCBI Taxonomy" id="1229276"/>
    <lineage>
        <taxon>Bacteria</taxon>
        <taxon>Pseudomonadati</taxon>
        <taxon>Bacteroidota</taxon>
        <taxon>Sphingobacteriia</taxon>
        <taxon>Sphingobacteriales</taxon>
        <taxon>Sphingobacteriaceae</taxon>
        <taxon>Sphingobacterium</taxon>
    </lineage>
</organism>
<comment type="caution">
    <text evidence="6">The sequence shown here is derived from an EMBL/GenBank/DDBJ whole genome shotgun (WGS) entry which is preliminary data.</text>
</comment>
<dbReference type="InterPro" id="IPR051909">
    <property type="entry name" value="MFP_Cation_Efflux"/>
</dbReference>
<dbReference type="STRING" id="1229276.DI53_0221"/>
<gene>
    <name evidence="6" type="ORF">DI53_0221</name>
</gene>
<keyword evidence="2" id="KW-0813">Transport</keyword>
<evidence type="ECO:0000313" key="7">
    <source>
        <dbReference type="Proteomes" id="UP000031802"/>
    </source>
</evidence>
<evidence type="ECO:0000313" key="6">
    <source>
        <dbReference type="EMBL" id="KGE16106.1"/>
    </source>
</evidence>
<comment type="similarity">
    <text evidence="1">Belongs to the membrane fusion protein (MFP) (TC 8.A.1) family.</text>
</comment>
<name>A0A0B8T427_9SPHI</name>
<dbReference type="AlphaFoldDB" id="A0A0B8T427"/>
<evidence type="ECO:0000256" key="3">
    <source>
        <dbReference type="SAM" id="Coils"/>
    </source>
</evidence>
<dbReference type="InterPro" id="IPR006143">
    <property type="entry name" value="RND_pump_MFP"/>
</dbReference>
<evidence type="ECO:0000259" key="5">
    <source>
        <dbReference type="Pfam" id="PF25973"/>
    </source>
</evidence>
<dbReference type="Proteomes" id="UP000031802">
    <property type="component" value="Unassembled WGS sequence"/>
</dbReference>
<dbReference type="GO" id="GO:0016020">
    <property type="term" value="C:membrane"/>
    <property type="evidence" value="ECO:0007669"/>
    <property type="project" value="InterPro"/>
</dbReference>
<dbReference type="SUPFAM" id="SSF111369">
    <property type="entry name" value="HlyD-like secretion proteins"/>
    <property type="match status" value="1"/>
</dbReference>
<sequence>MKNCNTWWEKIFNSNMIKTFYLLTAVWILILPIGCVSQSDDQDNVQQDTIAPTSFCLNEQLKKSTEILAVNKQPINEQLSLSGKIEYNENDMVAFRSLLDGVVESVRFELGDYVQKGQVLAVIRSSQIQDLYQQRRSQQSQIALLEKQFRSKEALAEDGLLSRPEVLSAEQELESARIELDRIQQTLQLYRAAGEGSFQILAPKNGYIIQKSVSPGQSITADSNPIFSISNLKEVWVMVNIYASNLRYINEGDEVKVRTIAYPDKFYTGKIDKIYNVFDDNEHVLKARVVLANQNLNLMPGLSADIIINTKNSAGEAFAIPNSAKVFNNNKEYVLVYKDDCHIEPRRIHAVGENEEYTFIKEELQEGDKILGSNALLIFEELKQN</sequence>
<dbReference type="Gene3D" id="2.40.50.100">
    <property type="match status" value="1"/>
</dbReference>
<dbReference type="GO" id="GO:0060003">
    <property type="term" value="P:copper ion export"/>
    <property type="evidence" value="ECO:0007669"/>
    <property type="project" value="TreeGrafter"/>
</dbReference>
<dbReference type="FunFam" id="2.40.30.170:FF:000010">
    <property type="entry name" value="Efflux RND transporter periplasmic adaptor subunit"/>
    <property type="match status" value="1"/>
</dbReference>
<accession>A0A0B8T427</accession>
<protein>
    <submittedName>
        <fullName evidence="6">Cation eflux system protein</fullName>
    </submittedName>
</protein>
<dbReference type="OrthoDB" id="9806939at2"/>
<dbReference type="PATRIC" id="fig|1229276.3.peg.228"/>
<proteinExistence type="inferred from homology"/>
<dbReference type="RefSeq" id="WP_037494376.1">
    <property type="nucleotide sequence ID" value="NZ_JJMU01000002.1"/>
</dbReference>
<reference evidence="7" key="1">
    <citation type="submission" date="2014-04" db="EMBL/GenBank/DDBJ databases">
        <title>Whole-Genome optical mapping and complete genome sequence of Sphingobacterium deserti sp. nov., a new spaces isolated from desert in the west of China.</title>
        <authorList>
            <person name="Teng C."/>
            <person name="Zhou Z."/>
            <person name="Li X."/>
            <person name="Chen M."/>
            <person name="Lin M."/>
            <person name="Wang L."/>
            <person name="Su S."/>
            <person name="Zhang C."/>
            <person name="Zhang W."/>
        </authorList>
    </citation>
    <scope>NUCLEOTIDE SEQUENCE [LARGE SCALE GENOMIC DNA]</scope>
    <source>
        <strain evidence="7">ACCC05744</strain>
    </source>
</reference>
<dbReference type="EMBL" id="JJMU01000002">
    <property type="protein sequence ID" value="KGE16106.1"/>
    <property type="molecule type" value="Genomic_DNA"/>
</dbReference>
<dbReference type="GO" id="GO:0030313">
    <property type="term" value="C:cell envelope"/>
    <property type="evidence" value="ECO:0007669"/>
    <property type="project" value="TreeGrafter"/>
</dbReference>
<dbReference type="eggNOG" id="COG0845">
    <property type="taxonomic scope" value="Bacteria"/>
</dbReference>
<dbReference type="GO" id="GO:0015679">
    <property type="term" value="P:plasma membrane copper ion transport"/>
    <property type="evidence" value="ECO:0007669"/>
    <property type="project" value="TreeGrafter"/>
</dbReference>
<dbReference type="NCBIfam" id="TIGR01730">
    <property type="entry name" value="RND_mfp"/>
    <property type="match status" value="1"/>
</dbReference>
<dbReference type="Gene3D" id="2.40.30.170">
    <property type="match status" value="1"/>
</dbReference>